<evidence type="ECO:0000256" key="6">
    <source>
        <dbReference type="ARBA" id="ARBA00022989"/>
    </source>
</evidence>
<dbReference type="GO" id="GO:0042910">
    <property type="term" value="F:xenobiotic transmembrane transporter activity"/>
    <property type="evidence" value="ECO:0007669"/>
    <property type="project" value="InterPro"/>
</dbReference>
<keyword evidence="5 8" id="KW-0812">Transmembrane</keyword>
<evidence type="ECO:0000256" key="3">
    <source>
        <dbReference type="ARBA" id="ARBA00022448"/>
    </source>
</evidence>
<evidence type="ECO:0000313" key="11">
    <source>
        <dbReference type="Proteomes" id="UP000190750"/>
    </source>
</evidence>
<comment type="similarity">
    <text evidence="2 8">Belongs to the major facilitator superfamily. Bcr/CmlA family.</text>
</comment>
<evidence type="ECO:0000256" key="4">
    <source>
        <dbReference type="ARBA" id="ARBA00022475"/>
    </source>
</evidence>
<keyword evidence="3 8" id="KW-0813">Transport</keyword>
<feature type="transmembrane region" description="Helical" evidence="8">
    <location>
        <begin position="72"/>
        <end position="91"/>
    </location>
</feature>
<evidence type="ECO:0000256" key="2">
    <source>
        <dbReference type="ARBA" id="ARBA00006236"/>
    </source>
</evidence>
<dbReference type="Proteomes" id="UP000190750">
    <property type="component" value="Unassembled WGS sequence"/>
</dbReference>
<dbReference type="InterPro" id="IPR011701">
    <property type="entry name" value="MFS"/>
</dbReference>
<dbReference type="GO" id="GO:1990961">
    <property type="term" value="P:xenobiotic detoxification by transmembrane export across the plasma membrane"/>
    <property type="evidence" value="ECO:0007669"/>
    <property type="project" value="InterPro"/>
</dbReference>
<keyword evidence="6 8" id="KW-1133">Transmembrane helix</keyword>
<dbReference type="NCBIfam" id="TIGR00710">
    <property type="entry name" value="efflux_Bcr_CflA"/>
    <property type="match status" value="1"/>
</dbReference>
<evidence type="ECO:0000256" key="5">
    <source>
        <dbReference type="ARBA" id="ARBA00022692"/>
    </source>
</evidence>
<accession>A0A1T1AYJ8</accession>
<gene>
    <name evidence="10" type="ORF">RF819_15450</name>
</gene>
<evidence type="ECO:0000259" key="9">
    <source>
        <dbReference type="PROSITE" id="PS50850"/>
    </source>
</evidence>
<sequence>MPPGLIVLLLSLLLGLQPITTDLYLPALPELTAQLSAPMAQAQLTLTALLLAFGGSQLVWGPLSDRFGRRPILLIGLVAYVLASIASSLAPSMGWLIVWRTLQGAAMGAGVMCARAIVRDLYAPTQGARVMSKGLSGLGVIACLSAPLGGLLTQWLNWRFALLALGVFAAVTLVVVALRFEETVQHKNPQALQLGTLLATWRHILGHPTFLAFSALTACSYSGLFTFLAASSFVFTGVLGLSKMQYGLVMFVNSLAYIGGTFLCRHWLPRFGVRRAVAFAGVLSLTGGTLMALLTLSGWISLWSILLPQLIFMVGHGIHQPCGQSGSVGPFPQAAGAASAMNGILMMVCAFAMGGWLGGHMDGTVLPLTLGVWFWSALIALSAWTLVQKHG</sequence>
<evidence type="ECO:0000256" key="8">
    <source>
        <dbReference type="RuleBase" id="RU365088"/>
    </source>
</evidence>
<dbReference type="Gene3D" id="1.20.1720.10">
    <property type="entry name" value="Multidrug resistance protein D"/>
    <property type="match status" value="1"/>
</dbReference>
<keyword evidence="7 8" id="KW-0472">Membrane</keyword>
<evidence type="ECO:0000256" key="1">
    <source>
        <dbReference type="ARBA" id="ARBA00004651"/>
    </source>
</evidence>
<keyword evidence="4" id="KW-1003">Cell membrane</keyword>
<keyword evidence="11" id="KW-1185">Reference proteome</keyword>
<dbReference type="InterPro" id="IPR020846">
    <property type="entry name" value="MFS_dom"/>
</dbReference>
<organism evidence="10 11">
    <name type="scientific">Rhodoferax fermentans</name>
    <dbReference type="NCBI Taxonomy" id="28066"/>
    <lineage>
        <taxon>Bacteria</taxon>
        <taxon>Pseudomonadati</taxon>
        <taxon>Pseudomonadota</taxon>
        <taxon>Betaproteobacteria</taxon>
        <taxon>Burkholderiales</taxon>
        <taxon>Comamonadaceae</taxon>
        <taxon>Rhodoferax</taxon>
    </lineage>
</organism>
<feature type="transmembrane region" description="Helical" evidence="8">
    <location>
        <begin position="365"/>
        <end position="387"/>
    </location>
</feature>
<feature type="transmembrane region" description="Helical" evidence="8">
    <location>
        <begin position="339"/>
        <end position="359"/>
    </location>
</feature>
<dbReference type="PANTHER" id="PTHR23502:SF132">
    <property type="entry name" value="POLYAMINE TRANSPORTER 2-RELATED"/>
    <property type="match status" value="1"/>
</dbReference>
<protein>
    <recommendedName>
        <fullName evidence="8">Bcr/CflA family efflux transporter</fullName>
    </recommendedName>
</protein>
<dbReference type="Pfam" id="PF07690">
    <property type="entry name" value="MFS_1"/>
    <property type="match status" value="1"/>
</dbReference>
<feature type="transmembrane region" description="Helical" evidence="8">
    <location>
        <begin position="97"/>
        <end position="118"/>
    </location>
</feature>
<evidence type="ECO:0000313" key="10">
    <source>
        <dbReference type="EMBL" id="OOV09182.1"/>
    </source>
</evidence>
<evidence type="ECO:0000256" key="7">
    <source>
        <dbReference type="ARBA" id="ARBA00023136"/>
    </source>
</evidence>
<dbReference type="EMBL" id="MTJN01000002">
    <property type="protein sequence ID" value="OOV09182.1"/>
    <property type="molecule type" value="Genomic_DNA"/>
</dbReference>
<reference evidence="10 11" key="1">
    <citation type="submission" date="2017-01" db="EMBL/GenBank/DDBJ databases">
        <title>Genome sequencing of Rhodoferax fermentans JCM 7819.</title>
        <authorList>
            <person name="Kim Y.J."/>
            <person name="Farh M.E.-A."/>
            <person name="Yang D.-C."/>
        </authorList>
    </citation>
    <scope>NUCLEOTIDE SEQUENCE [LARGE SCALE GENOMIC DNA]</scope>
    <source>
        <strain evidence="10 11">JCM 7819</strain>
    </source>
</reference>
<feature type="transmembrane region" description="Helical" evidence="8">
    <location>
        <begin position="276"/>
        <end position="294"/>
    </location>
</feature>
<name>A0A1T1AYJ8_RHOFE</name>
<feature type="transmembrane region" description="Helical" evidence="8">
    <location>
        <begin position="210"/>
        <end position="234"/>
    </location>
</feature>
<feature type="transmembrane region" description="Helical" evidence="8">
    <location>
        <begin position="130"/>
        <end position="152"/>
    </location>
</feature>
<dbReference type="InterPro" id="IPR004812">
    <property type="entry name" value="Efflux_drug-R_Bcr/CmlA"/>
</dbReference>
<comment type="subcellular location">
    <subcellularLocation>
        <location evidence="8">Cell inner membrane</location>
        <topology evidence="8">Multi-pass membrane protein</topology>
    </subcellularLocation>
    <subcellularLocation>
        <location evidence="1">Cell membrane</location>
        <topology evidence="1">Multi-pass membrane protein</topology>
    </subcellularLocation>
</comment>
<dbReference type="PROSITE" id="PS50850">
    <property type="entry name" value="MFS"/>
    <property type="match status" value="1"/>
</dbReference>
<feature type="transmembrane region" description="Helical" evidence="8">
    <location>
        <begin position="42"/>
        <end position="60"/>
    </location>
</feature>
<dbReference type="SUPFAM" id="SSF103473">
    <property type="entry name" value="MFS general substrate transporter"/>
    <property type="match status" value="1"/>
</dbReference>
<comment type="caution">
    <text evidence="10">The sequence shown here is derived from an EMBL/GenBank/DDBJ whole genome shotgun (WGS) entry which is preliminary data.</text>
</comment>
<feature type="transmembrane region" description="Helical" evidence="8">
    <location>
        <begin position="246"/>
        <end position="264"/>
    </location>
</feature>
<proteinExistence type="inferred from homology"/>
<dbReference type="AlphaFoldDB" id="A0A1T1AYJ8"/>
<comment type="caution">
    <text evidence="8">Lacks conserved residue(s) required for the propagation of feature annotation.</text>
</comment>
<dbReference type="STRING" id="28066.RF819_15450"/>
<dbReference type="GO" id="GO:0005886">
    <property type="term" value="C:plasma membrane"/>
    <property type="evidence" value="ECO:0007669"/>
    <property type="project" value="UniProtKB-SubCell"/>
</dbReference>
<feature type="transmembrane region" description="Helical" evidence="8">
    <location>
        <begin position="158"/>
        <end position="178"/>
    </location>
</feature>
<dbReference type="PANTHER" id="PTHR23502">
    <property type="entry name" value="MAJOR FACILITATOR SUPERFAMILY"/>
    <property type="match status" value="1"/>
</dbReference>
<dbReference type="CDD" id="cd17320">
    <property type="entry name" value="MFS_MdfA_MDR_like"/>
    <property type="match status" value="1"/>
</dbReference>
<dbReference type="InterPro" id="IPR036259">
    <property type="entry name" value="MFS_trans_sf"/>
</dbReference>
<feature type="domain" description="Major facilitator superfamily (MFS) profile" evidence="9">
    <location>
        <begin position="6"/>
        <end position="391"/>
    </location>
</feature>
<keyword evidence="8" id="KW-0997">Cell inner membrane</keyword>